<sequence>MAATLRVREALRWKLPTLVSLFEPNASSKTPKNTSSTYFIDVQTWEPWTEFRRSILSDIFAHELNQPYHGSRRPPHALERDCIISSEGTVTAAYYYYIWPIVNCALDSQRSKPHYTVGNRYGQHADWLCVNGADGAIRLVGDTKINYKWSPHMLDDAPDDGIYTDTFDEWQKVVGQILGYAVHSNTRYGLCVTDGGVTAFQFKSVEIPPSEVRTRSQKAVAFTQSQGVATVSAGHQRGLSDVSMTTAETVSSGSEYNPAEPQHRVYDNPLYAFIPWDGSGPSGLTPAEACFFLALMAANGDNDIARYYPRLDSYRLRQDGAYVHNTSGKVHKTLPRGAVQDEPDHQTIQEAFLGGFYEQTNEQEQGEQQGDELVDAPETGGGRYEESVDDRTLGETTIGVLADTLEHLQAGDEAVVAEDAGEGPSHAYAQAAPNDQGSEKGKAASSTRTTVTVKKNWLGKLYFVTPSGTEVNTDISRWVRVHGGYELRTKHHIYFAKSLRPK</sequence>
<dbReference type="Proteomes" id="UP000076874">
    <property type="component" value="Unassembled WGS sequence"/>
</dbReference>
<comment type="caution">
    <text evidence="2">The sequence shown here is derived from an EMBL/GenBank/DDBJ whole genome shotgun (WGS) entry which is preliminary data.</text>
</comment>
<name>A0A167YU61_9HYPO</name>
<protein>
    <submittedName>
        <fullName evidence="2">Uncharacterized protein</fullName>
    </submittedName>
</protein>
<organism evidence="2 3">
    <name type="scientific">Niveomyces insectorum RCEF 264</name>
    <dbReference type="NCBI Taxonomy" id="1081102"/>
    <lineage>
        <taxon>Eukaryota</taxon>
        <taxon>Fungi</taxon>
        <taxon>Dikarya</taxon>
        <taxon>Ascomycota</taxon>
        <taxon>Pezizomycotina</taxon>
        <taxon>Sordariomycetes</taxon>
        <taxon>Hypocreomycetidae</taxon>
        <taxon>Hypocreales</taxon>
        <taxon>Cordycipitaceae</taxon>
        <taxon>Niveomyces</taxon>
    </lineage>
</organism>
<feature type="compositionally biased region" description="Basic and acidic residues" evidence="1">
    <location>
        <begin position="383"/>
        <end position="392"/>
    </location>
</feature>
<keyword evidence="3" id="KW-1185">Reference proteome</keyword>
<feature type="region of interest" description="Disordered" evidence="1">
    <location>
        <begin position="362"/>
        <end position="392"/>
    </location>
</feature>
<gene>
    <name evidence="2" type="ORF">SPI_01267</name>
</gene>
<reference evidence="2 3" key="1">
    <citation type="journal article" date="2016" name="Genome Biol. Evol.">
        <title>Divergent and convergent evolution of fungal pathogenicity.</title>
        <authorList>
            <person name="Shang Y."/>
            <person name="Xiao G."/>
            <person name="Zheng P."/>
            <person name="Cen K."/>
            <person name="Zhan S."/>
            <person name="Wang C."/>
        </authorList>
    </citation>
    <scope>NUCLEOTIDE SEQUENCE [LARGE SCALE GENOMIC DNA]</scope>
    <source>
        <strain evidence="2 3">RCEF 264</strain>
    </source>
</reference>
<evidence type="ECO:0000256" key="1">
    <source>
        <dbReference type="SAM" id="MobiDB-lite"/>
    </source>
</evidence>
<dbReference type="EMBL" id="AZHD01000002">
    <property type="protein sequence ID" value="OAA66691.1"/>
    <property type="molecule type" value="Genomic_DNA"/>
</dbReference>
<accession>A0A167YU61</accession>
<proteinExistence type="predicted"/>
<evidence type="ECO:0000313" key="2">
    <source>
        <dbReference type="EMBL" id="OAA66691.1"/>
    </source>
</evidence>
<dbReference type="STRING" id="1081102.A0A167YU61"/>
<dbReference type="AlphaFoldDB" id="A0A167YU61"/>
<evidence type="ECO:0000313" key="3">
    <source>
        <dbReference type="Proteomes" id="UP000076874"/>
    </source>
</evidence>
<feature type="region of interest" description="Disordered" evidence="1">
    <location>
        <begin position="419"/>
        <end position="447"/>
    </location>
</feature>